<keyword evidence="10" id="KW-0406">Ion transport</keyword>
<evidence type="ECO:0000256" key="5">
    <source>
        <dbReference type="ARBA" id="ARBA00023136"/>
    </source>
</evidence>
<accession>A0ABY4RH26</accession>
<feature type="transmembrane region" description="Helical" evidence="10">
    <location>
        <begin position="63"/>
        <end position="82"/>
    </location>
</feature>
<dbReference type="PANTHER" id="PTHR28259">
    <property type="entry name" value="FLUORIDE EXPORT PROTEIN 1-RELATED"/>
    <property type="match status" value="1"/>
</dbReference>
<dbReference type="InterPro" id="IPR003691">
    <property type="entry name" value="FluC"/>
</dbReference>
<evidence type="ECO:0000256" key="7">
    <source>
        <dbReference type="ARBA" id="ARBA00035120"/>
    </source>
</evidence>
<gene>
    <name evidence="11" type="primary">crcB_2</name>
    <name evidence="10" type="synonym">crcB</name>
    <name evidence="10" type="synonym">fluC</name>
    <name evidence="11" type="ORF">SK3146_00606</name>
</gene>
<dbReference type="RefSeq" id="WP_249863686.1">
    <property type="nucleotide sequence ID" value="NZ_CP027059.1"/>
</dbReference>
<evidence type="ECO:0000313" key="11">
    <source>
        <dbReference type="EMBL" id="UQZ81450.1"/>
    </source>
</evidence>
<comment type="subcellular location">
    <subcellularLocation>
        <location evidence="1 10">Cell membrane</location>
        <topology evidence="1 10">Multi-pass membrane protein</topology>
    </subcellularLocation>
</comment>
<keyword evidence="10" id="KW-0813">Transport</keyword>
<keyword evidence="4 10" id="KW-1133">Transmembrane helix</keyword>
<evidence type="ECO:0000256" key="1">
    <source>
        <dbReference type="ARBA" id="ARBA00004651"/>
    </source>
</evidence>
<feature type="transmembrane region" description="Helical" evidence="10">
    <location>
        <begin position="94"/>
        <end position="117"/>
    </location>
</feature>
<dbReference type="NCBIfam" id="TIGR00494">
    <property type="entry name" value="crcB"/>
    <property type="match status" value="1"/>
</dbReference>
<comment type="catalytic activity">
    <reaction evidence="8">
        <text>fluoride(in) = fluoride(out)</text>
        <dbReference type="Rhea" id="RHEA:76159"/>
        <dbReference type="ChEBI" id="CHEBI:17051"/>
    </reaction>
    <physiologicalReaction direction="left-to-right" evidence="8">
        <dbReference type="Rhea" id="RHEA:76160"/>
    </physiologicalReaction>
</comment>
<feature type="transmembrane region" description="Helical" evidence="10">
    <location>
        <begin position="31"/>
        <end position="51"/>
    </location>
</feature>
<keyword evidence="6 10" id="KW-0407">Ion channel</keyword>
<evidence type="ECO:0000256" key="2">
    <source>
        <dbReference type="ARBA" id="ARBA00022475"/>
    </source>
</evidence>
<keyword evidence="10" id="KW-0915">Sodium</keyword>
<keyword evidence="5 10" id="KW-0472">Membrane</keyword>
<reference evidence="11" key="2">
    <citation type="journal article" date="2021" name="J Anim Sci Technol">
        <title>Complete genome sequence of Paenibacillus konkukensis sp. nov. SK3146 as a potential probiotic strain.</title>
        <authorList>
            <person name="Jung H.I."/>
            <person name="Park S."/>
            <person name="Niu K.M."/>
            <person name="Lee S.W."/>
            <person name="Kothari D."/>
            <person name="Yi K.J."/>
            <person name="Kim S.K."/>
        </authorList>
    </citation>
    <scope>NUCLEOTIDE SEQUENCE</scope>
    <source>
        <strain evidence="11">SK3146</strain>
    </source>
</reference>
<comment type="similarity">
    <text evidence="7 10">Belongs to the fluoride channel Fluc/FEX (TC 1.A.43) family.</text>
</comment>
<evidence type="ECO:0000256" key="10">
    <source>
        <dbReference type="HAMAP-Rule" id="MF_00454"/>
    </source>
</evidence>
<sequence>MNIIAVGLFGAAGALLRYLMGLWIHGWWPSPFPFGTLIINLLGCLMLGWFSTWAASLASLPSWLRLGFGTGFVGAFTTFSTFSVETVNLIHAELWGSALLYVMSSFIGGLVFAWAGYEIFQIQLRRKSKGVQPS</sequence>
<keyword evidence="12" id="KW-1185">Reference proteome</keyword>
<keyword evidence="2 10" id="KW-1003">Cell membrane</keyword>
<organism evidence="11 12">
    <name type="scientific">Paenibacillus konkukensis</name>
    <dbReference type="NCBI Taxonomy" id="2020716"/>
    <lineage>
        <taxon>Bacteria</taxon>
        <taxon>Bacillati</taxon>
        <taxon>Bacillota</taxon>
        <taxon>Bacilli</taxon>
        <taxon>Bacillales</taxon>
        <taxon>Paenibacillaceae</taxon>
        <taxon>Paenibacillus</taxon>
    </lineage>
</organism>
<dbReference type="PANTHER" id="PTHR28259:SF1">
    <property type="entry name" value="FLUORIDE EXPORT PROTEIN 1-RELATED"/>
    <property type="match status" value="1"/>
</dbReference>
<keyword evidence="3 10" id="KW-0812">Transmembrane</keyword>
<evidence type="ECO:0000256" key="8">
    <source>
        <dbReference type="ARBA" id="ARBA00035585"/>
    </source>
</evidence>
<evidence type="ECO:0000256" key="6">
    <source>
        <dbReference type="ARBA" id="ARBA00023303"/>
    </source>
</evidence>
<dbReference type="Proteomes" id="UP001057134">
    <property type="component" value="Chromosome"/>
</dbReference>
<comment type="function">
    <text evidence="9 10">Fluoride-specific ion channel. Important for reducing fluoride concentration in the cell, thus reducing its toxicity.</text>
</comment>
<protein>
    <recommendedName>
        <fullName evidence="10">Fluoride-specific ion channel FluC</fullName>
    </recommendedName>
</protein>
<evidence type="ECO:0000256" key="3">
    <source>
        <dbReference type="ARBA" id="ARBA00022692"/>
    </source>
</evidence>
<comment type="activity regulation">
    <text evidence="10">Na(+) is not transported, but it plays an essential structural role and its presence is essential for fluoride channel function.</text>
</comment>
<dbReference type="EMBL" id="CP027059">
    <property type="protein sequence ID" value="UQZ81450.1"/>
    <property type="molecule type" value="Genomic_DNA"/>
</dbReference>
<proteinExistence type="inferred from homology"/>
<dbReference type="Pfam" id="PF02537">
    <property type="entry name" value="CRCB"/>
    <property type="match status" value="1"/>
</dbReference>
<dbReference type="HAMAP" id="MF_00454">
    <property type="entry name" value="FluC"/>
    <property type="match status" value="1"/>
</dbReference>
<feature type="binding site" evidence="10">
    <location>
        <position position="77"/>
    </location>
    <ligand>
        <name>Na(+)</name>
        <dbReference type="ChEBI" id="CHEBI:29101"/>
        <note>structural</note>
    </ligand>
</feature>
<name>A0ABY4RH26_9BACL</name>
<evidence type="ECO:0000256" key="9">
    <source>
        <dbReference type="ARBA" id="ARBA00049940"/>
    </source>
</evidence>
<feature type="binding site" evidence="10">
    <location>
        <position position="74"/>
    </location>
    <ligand>
        <name>Na(+)</name>
        <dbReference type="ChEBI" id="CHEBI:29101"/>
        <note>structural</note>
    </ligand>
</feature>
<evidence type="ECO:0000313" key="12">
    <source>
        <dbReference type="Proteomes" id="UP001057134"/>
    </source>
</evidence>
<keyword evidence="10" id="KW-0479">Metal-binding</keyword>
<evidence type="ECO:0000256" key="4">
    <source>
        <dbReference type="ARBA" id="ARBA00022989"/>
    </source>
</evidence>
<reference evidence="11" key="1">
    <citation type="submission" date="2018-02" db="EMBL/GenBank/DDBJ databases">
        <authorList>
            <person name="Kim S.-K."/>
            <person name="Jung H.-I."/>
            <person name="Lee S.-W."/>
        </authorList>
    </citation>
    <scope>NUCLEOTIDE SEQUENCE</scope>
    <source>
        <strain evidence="11">SK3146</strain>
    </source>
</reference>